<gene>
    <name evidence="2" type="primary">mel-26</name>
    <name evidence="2" type="ORF">CDAR_42711</name>
</gene>
<dbReference type="Proteomes" id="UP001054837">
    <property type="component" value="Unassembled WGS sequence"/>
</dbReference>
<organism evidence="2 3">
    <name type="scientific">Caerostris darwini</name>
    <dbReference type="NCBI Taxonomy" id="1538125"/>
    <lineage>
        <taxon>Eukaryota</taxon>
        <taxon>Metazoa</taxon>
        <taxon>Ecdysozoa</taxon>
        <taxon>Arthropoda</taxon>
        <taxon>Chelicerata</taxon>
        <taxon>Arachnida</taxon>
        <taxon>Araneae</taxon>
        <taxon>Araneomorphae</taxon>
        <taxon>Entelegynae</taxon>
        <taxon>Araneoidea</taxon>
        <taxon>Araneidae</taxon>
        <taxon>Caerostris</taxon>
    </lineage>
</organism>
<evidence type="ECO:0000313" key="2">
    <source>
        <dbReference type="EMBL" id="GIY81268.1"/>
    </source>
</evidence>
<dbReference type="SUPFAM" id="SSF54695">
    <property type="entry name" value="POZ domain"/>
    <property type="match status" value="1"/>
</dbReference>
<accession>A0AAV4WG85</accession>
<keyword evidence="3" id="KW-1185">Reference proteome</keyword>
<sequence>MKYRQKRNRFKRNLILHTKNPGHECKIAWTIENVLNFPDERLVSKIDLGRCKTKLNLVVKIKSYDNYSEFSVRFLRDDNTKKAIQIICDLSAENLNGDIYVQEKLNIKPKALNSSKFLKIKFADPEYFTMSDPLNEKNLIEPSDILRNLASKHLVMYDAETLSKLYLLTDDTIVVKGTIKVFACCIPKSMKQSVITDLPSQIIRTDLVKDFENAFESGQYTDITLKIGDKIVRSHKFILSARSPILKSYLEQISGTDTESEICIDDIEYDVFLIFLRYLYVGIVGQVTYKVLTKLYEASVRYHVDSLKQHCSHYLISNLEEKRVYKMLLWAHNHKYDDLKKSVMNYMKDHFLRLRDTDVWKSFFKDYPNLDFEVTKLFSVNL</sequence>
<dbReference type="AlphaFoldDB" id="A0AAV4WG85"/>
<dbReference type="CDD" id="cd18186">
    <property type="entry name" value="BTB_POZ_ZBTB_KLHL-like"/>
    <property type="match status" value="1"/>
</dbReference>
<dbReference type="EMBL" id="BPLQ01014592">
    <property type="protein sequence ID" value="GIY81268.1"/>
    <property type="molecule type" value="Genomic_DNA"/>
</dbReference>
<dbReference type="Pfam" id="PF00651">
    <property type="entry name" value="BTB"/>
    <property type="match status" value="1"/>
</dbReference>
<dbReference type="PROSITE" id="PS50097">
    <property type="entry name" value="BTB"/>
    <property type="match status" value="1"/>
</dbReference>
<dbReference type="PANTHER" id="PTHR24413">
    <property type="entry name" value="SPECKLE-TYPE POZ PROTEIN"/>
    <property type="match status" value="1"/>
</dbReference>
<dbReference type="Gene3D" id="3.30.710.10">
    <property type="entry name" value="Potassium Channel Kv1.1, Chain A"/>
    <property type="match status" value="1"/>
</dbReference>
<dbReference type="InterPro" id="IPR011333">
    <property type="entry name" value="SKP1/BTB/POZ_sf"/>
</dbReference>
<comment type="caution">
    <text evidence="2">The sequence shown here is derived from an EMBL/GenBank/DDBJ whole genome shotgun (WGS) entry which is preliminary data.</text>
</comment>
<evidence type="ECO:0000313" key="3">
    <source>
        <dbReference type="Proteomes" id="UP001054837"/>
    </source>
</evidence>
<feature type="domain" description="BTB" evidence="1">
    <location>
        <begin position="221"/>
        <end position="282"/>
    </location>
</feature>
<dbReference type="Gene3D" id="1.25.40.420">
    <property type="match status" value="1"/>
</dbReference>
<dbReference type="InterPro" id="IPR000210">
    <property type="entry name" value="BTB/POZ_dom"/>
</dbReference>
<dbReference type="SMART" id="SM00225">
    <property type="entry name" value="BTB"/>
    <property type="match status" value="1"/>
</dbReference>
<proteinExistence type="predicted"/>
<name>A0AAV4WG85_9ARAC</name>
<evidence type="ECO:0000259" key="1">
    <source>
        <dbReference type="PROSITE" id="PS50097"/>
    </source>
</evidence>
<protein>
    <submittedName>
        <fullName evidence="2">Protein maternal effect lethal 26</fullName>
    </submittedName>
</protein>
<reference evidence="2 3" key="1">
    <citation type="submission" date="2021-06" db="EMBL/GenBank/DDBJ databases">
        <title>Caerostris darwini draft genome.</title>
        <authorList>
            <person name="Kono N."/>
            <person name="Arakawa K."/>
        </authorList>
    </citation>
    <scope>NUCLEOTIDE SEQUENCE [LARGE SCALE GENOMIC DNA]</scope>
</reference>